<evidence type="ECO:0000313" key="12">
    <source>
        <dbReference type="EMBL" id="MBC8541944.1"/>
    </source>
</evidence>
<evidence type="ECO:0000256" key="6">
    <source>
        <dbReference type="ARBA" id="ARBA00022723"/>
    </source>
</evidence>
<dbReference type="PANTHER" id="PTHR31118">
    <property type="entry name" value="CYCLASE-LIKE PROTEIN 2"/>
    <property type="match status" value="1"/>
</dbReference>
<proteinExistence type="predicted"/>
<comment type="cofactor">
    <cofactor evidence="1">
        <name>Zn(2+)</name>
        <dbReference type="ChEBI" id="CHEBI:29105"/>
    </cofactor>
</comment>
<evidence type="ECO:0000256" key="1">
    <source>
        <dbReference type="ARBA" id="ARBA00001947"/>
    </source>
</evidence>
<dbReference type="RefSeq" id="WP_249289080.1">
    <property type="nucleotide sequence ID" value="NZ_JACRSQ010000001.1"/>
</dbReference>
<dbReference type="Proteomes" id="UP000657006">
    <property type="component" value="Unassembled WGS sequence"/>
</dbReference>
<dbReference type="InterPro" id="IPR037175">
    <property type="entry name" value="KFase_sf"/>
</dbReference>
<evidence type="ECO:0000256" key="4">
    <source>
        <dbReference type="ARBA" id="ARBA00012930"/>
    </source>
</evidence>
<dbReference type="SUPFAM" id="SSF102198">
    <property type="entry name" value="Putative cyclase"/>
    <property type="match status" value="1"/>
</dbReference>
<dbReference type="FunFam" id="3.50.30.50:FF:000001">
    <property type="entry name" value="Kynurenine formamidase"/>
    <property type="match status" value="1"/>
</dbReference>
<dbReference type="Gene3D" id="3.50.30.50">
    <property type="entry name" value="Putative cyclase"/>
    <property type="match status" value="1"/>
</dbReference>
<evidence type="ECO:0000256" key="2">
    <source>
        <dbReference type="ARBA" id="ARBA00002204"/>
    </source>
</evidence>
<evidence type="ECO:0000256" key="8">
    <source>
        <dbReference type="ARBA" id="ARBA00022833"/>
    </source>
</evidence>
<dbReference type="Pfam" id="PF04199">
    <property type="entry name" value="Cyclase"/>
    <property type="match status" value="1"/>
</dbReference>
<comment type="subunit">
    <text evidence="3">Homodimer.</text>
</comment>
<evidence type="ECO:0000256" key="7">
    <source>
        <dbReference type="ARBA" id="ARBA00022801"/>
    </source>
</evidence>
<dbReference type="GO" id="GO:0019441">
    <property type="term" value="P:L-tryptophan catabolic process to kynurenine"/>
    <property type="evidence" value="ECO:0007669"/>
    <property type="project" value="InterPro"/>
</dbReference>
<keyword evidence="7" id="KW-0378">Hydrolase</keyword>
<accession>A0A926DQG3</accession>
<keyword evidence="13" id="KW-1185">Reference proteome</keyword>
<evidence type="ECO:0000256" key="5">
    <source>
        <dbReference type="ARBA" id="ARBA00014889"/>
    </source>
</evidence>
<organism evidence="12 13">
    <name type="scientific">Bianquea renquensis</name>
    <dbReference type="NCBI Taxonomy" id="2763661"/>
    <lineage>
        <taxon>Bacteria</taxon>
        <taxon>Bacillati</taxon>
        <taxon>Bacillota</taxon>
        <taxon>Clostridia</taxon>
        <taxon>Eubacteriales</taxon>
        <taxon>Bianqueaceae</taxon>
        <taxon>Bianquea</taxon>
    </lineage>
</organism>
<keyword evidence="8" id="KW-0862">Zinc</keyword>
<name>A0A926DQG3_9FIRM</name>
<comment type="catalytic activity">
    <reaction evidence="10">
        <text>N-formyl-L-kynurenine + H2O = L-kynurenine + formate + H(+)</text>
        <dbReference type="Rhea" id="RHEA:13009"/>
        <dbReference type="ChEBI" id="CHEBI:15377"/>
        <dbReference type="ChEBI" id="CHEBI:15378"/>
        <dbReference type="ChEBI" id="CHEBI:15740"/>
        <dbReference type="ChEBI" id="CHEBI:57959"/>
        <dbReference type="ChEBI" id="CHEBI:58629"/>
        <dbReference type="EC" id="3.5.1.9"/>
    </reaction>
</comment>
<dbReference type="AlphaFoldDB" id="A0A926DQG3"/>
<dbReference type="GO" id="GO:0046872">
    <property type="term" value="F:metal ion binding"/>
    <property type="evidence" value="ECO:0007669"/>
    <property type="project" value="UniProtKB-KW"/>
</dbReference>
<evidence type="ECO:0000256" key="11">
    <source>
        <dbReference type="ARBA" id="ARBA00060547"/>
    </source>
</evidence>
<evidence type="ECO:0000256" key="9">
    <source>
        <dbReference type="ARBA" id="ARBA00023079"/>
    </source>
</evidence>
<comment type="function">
    <text evidence="2">Catalyzes the hydrolysis of N-formyl-L-kynurenine to L-kynurenine, the second step in the kynurenine pathway of tryptophan degradation.</text>
</comment>
<comment type="pathway">
    <text evidence="11">Amino-acid degradation; L-tryptophan degradation via kynurenine pathway; L-kynurenine from L-tryptophan: step 2/2.</text>
</comment>
<sequence>MRYYDITHTLNGEVPIWPGDPLFSLEQIQTIGCGSDSNLHQLSMGVHTGTHVDAPYHFLSNGKRLGEMDLSYFIGDCLVLDCPCSNGTVEVEDLMGNIPSGTQRLLLKTPNSHRPYHGPFHTSFCGVSPDAARYIVSQGIRCLGIDYNSVGPFGPDCSRTHRILLETNSMVILEALNLHSIQPGMYTLFCLPLKLDQAEGAPARVLLLDRDSTQ</sequence>
<dbReference type="EMBL" id="JACRSQ010000001">
    <property type="protein sequence ID" value="MBC8541944.1"/>
    <property type="molecule type" value="Genomic_DNA"/>
</dbReference>
<keyword evidence="6" id="KW-0479">Metal-binding</keyword>
<comment type="caution">
    <text evidence="12">The sequence shown here is derived from an EMBL/GenBank/DDBJ whole genome shotgun (WGS) entry which is preliminary data.</text>
</comment>
<dbReference type="InterPro" id="IPR007325">
    <property type="entry name" value="KFase/CYL"/>
</dbReference>
<evidence type="ECO:0000256" key="10">
    <source>
        <dbReference type="ARBA" id="ARBA00048496"/>
    </source>
</evidence>
<dbReference type="GO" id="GO:0004061">
    <property type="term" value="F:arylformamidase activity"/>
    <property type="evidence" value="ECO:0007669"/>
    <property type="project" value="UniProtKB-EC"/>
</dbReference>
<reference evidence="12" key="1">
    <citation type="submission" date="2020-08" db="EMBL/GenBank/DDBJ databases">
        <title>Genome public.</title>
        <authorList>
            <person name="Liu C."/>
            <person name="Sun Q."/>
        </authorList>
    </citation>
    <scope>NUCLEOTIDE SEQUENCE</scope>
    <source>
        <strain evidence="12">NSJ-32</strain>
    </source>
</reference>
<dbReference type="EC" id="3.5.1.9" evidence="4"/>
<keyword evidence="9" id="KW-0823">Tryptophan catabolism</keyword>
<dbReference type="PANTHER" id="PTHR31118:SF12">
    <property type="entry name" value="CYCLASE-LIKE PROTEIN 2"/>
    <property type="match status" value="1"/>
</dbReference>
<evidence type="ECO:0000256" key="3">
    <source>
        <dbReference type="ARBA" id="ARBA00011738"/>
    </source>
</evidence>
<protein>
    <recommendedName>
        <fullName evidence="5">Kynurenine formamidase</fullName>
        <ecNumber evidence="4">3.5.1.9</ecNumber>
    </recommendedName>
</protein>
<gene>
    <name evidence="12" type="ORF">H8730_00070</name>
</gene>
<evidence type="ECO:0000313" key="13">
    <source>
        <dbReference type="Proteomes" id="UP000657006"/>
    </source>
</evidence>